<accession>A0A2S8S3Z0</accession>
<gene>
    <name evidence="2" type="ORF">LX70_03181</name>
</gene>
<proteinExistence type="predicted"/>
<dbReference type="AlphaFoldDB" id="A0A2S8S3Z0"/>
<evidence type="ECO:0000313" key="3">
    <source>
        <dbReference type="Proteomes" id="UP000238338"/>
    </source>
</evidence>
<comment type="caution">
    <text evidence="2">The sequence shown here is derived from an EMBL/GenBank/DDBJ whole genome shotgun (WGS) entry which is preliminary data.</text>
</comment>
<keyword evidence="3" id="KW-1185">Reference proteome</keyword>
<keyword evidence="1" id="KW-0472">Membrane</keyword>
<name>A0A2S8S3Z0_9RHOB</name>
<organism evidence="2 3">
    <name type="scientific">Albidovulum denitrificans</name>
    <dbReference type="NCBI Taxonomy" id="404881"/>
    <lineage>
        <taxon>Bacteria</taxon>
        <taxon>Pseudomonadati</taxon>
        <taxon>Pseudomonadota</taxon>
        <taxon>Alphaproteobacteria</taxon>
        <taxon>Rhodobacterales</taxon>
        <taxon>Paracoccaceae</taxon>
        <taxon>Albidovulum</taxon>
    </lineage>
</organism>
<dbReference type="EMBL" id="PVEP01000008">
    <property type="protein sequence ID" value="PQV55519.1"/>
    <property type="molecule type" value="Genomic_DNA"/>
</dbReference>
<feature type="transmembrane region" description="Helical" evidence="1">
    <location>
        <begin position="43"/>
        <end position="63"/>
    </location>
</feature>
<evidence type="ECO:0000256" key="1">
    <source>
        <dbReference type="SAM" id="Phobius"/>
    </source>
</evidence>
<dbReference type="Proteomes" id="UP000238338">
    <property type="component" value="Unassembled WGS sequence"/>
</dbReference>
<reference evidence="2 3" key="1">
    <citation type="submission" date="2018-02" db="EMBL/GenBank/DDBJ databases">
        <title>Genomic Encyclopedia of Archaeal and Bacterial Type Strains, Phase II (KMG-II): from individual species to whole genera.</title>
        <authorList>
            <person name="Goeker M."/>
        </authorList>
    </citation>
    <scope>NUCLEOTIDE SEQUENCE [LARGE SCALE GENOMIC DNA]</scope>
    <source>
        <strain evidence="2 3">DSM 18921</strain>
    </source>
</reference>
<protein>
    <submittedName>
        <fullName evidence="2">Uncharacterized protein</fullName>
    </submittedName>
</protein>
<sequence>MIVMNSTNSNSKVSHLFPELPPTRTSSCVGGGFPEKGKRFERLAACGTCFLASVAAAAVRWIGQPLLRLPALEFTIILILSATLLFAVI</sequence>
<keyword evidence="1" id="KW-0812">Transmembrane</keyword>
<evidence type="ECO:0000313" key="2">
    <source>
        <dbReference type="EMBL" id="PQV55519.1"/>
    </source>
</evidence>
<keyword evidence="1" id="KW-1133">Transmembrane helix</keyword>
<feature type="transmembrane region" description="Helical" evidence="1">
    <location>
        <begin position="69"/>
        <end position="88"/>
    </location>
</feature>